<evidence type="ECO:0000256" key="1">
    <source>
        <dbReference type="ARBA" id="ARBA00022603"/>
    </source>
</evidence>
<evidence type="ECO:0000313" key="6">
    <source>
        <dbReference type="EMBL" id="MCP2360569.1"/>
    </source>
</evidence>
<dbReference type="Proteomes" id="UP001139648">
    <property type="component" value="Unassembled WGS sequence"/>
</dbReference>
<dbReference type="GO" id="GO:0008168">
    <property type="term" value="F:methyltransferase activity"/>
    <property type="evidence" value="ECO:0007669"/>
    <property type="project" value="UniProtKB-KW"/>
</dbReference>
<dbReference type="PANTHER" id="PTHR43464">
    <property type="entry name" value="METHYLTRANSFERASE"/>
    <property type="match status" value="1"/>
</dbReference>
<evidence type="ECO:0000256" key="4">
    <source>
        <dbReference type="SAM" id="MobiDB-lite"/>
    </source>
</evidence>
<evidence type="ECO:0000259" key="5">
    <source>
        <dbReference type="Pfam" id="PF08242"/>
    </source>
</evidence>
<evidence type="ECO:0000256" key="2">
    <source>
        <dbReference type="ARBA" id="ARBA00022679"/>
    </source>
</evidence>
<reference evidence="6" key="1">
    <citation type="submission" date="2022-06" db="EMBL/GenBank/DDBJ databases">
        <title>Sequencing the genomes of 1000 actinobacteria strains.</title>
        <authorList>
            <person name="Klenk H.-P."/>
        </authorList>
    </citation>
    <scope>NUCLEOTIDE SEQUENCE</scope>
    <source>
        <strain evidence="6">DSM 46694</strain>
    </source>
</reference>
<dbReference type="Gene3D" id="3.40.50.150">
    <property type="entry name" value="Vaccinia Virus protein VP39"/>
    <property type="match status" value="1"/>
</dbReference>
<dbReference type="EMBL" id="JAMZEB010000002">
    <property type="protein sequence ID" value="MCP2360569.1"/>
    <property type="molecule type" value="Genomic_DNA"/>
</dbReference>
<dbReference type="AlphaFoldDB" id="A0A9X2GJZ0"/>
<dbReference type="GO" id="GO:0032259">
    <property type="term" value="P:methylation"/>
    <property type="evidence" value="ECO:0007669"/>
    <property type="project" value="UniProtKB-KW"/>
</dbReference>
<dbReference type="InterPro" id="IPR029063">
    <property type="entry name" value="SAM-dependent_MTases_sf"/>
</dbReference>
<dbReference type="SUPFAM" id="SSF53335">
    <property type="entry name" value="S-adenosyl-L-methionine-dependent methyltransferases"/>
    <property type="match status" value="1"/>
</dbReference>
<dbReference type="PANTHER" id="PTHR43464:SF19">
    <property type="entry name" value="UBIQUINONE BIOSYNTHESIS O-METHYLTRANSFERASE, MITOCHONDRIAL"/>
    <property type="match status" value="1"/>
</dbReference>
<sequence length="272" mass="28673">MAGVARYDEIADFYAAGWTDDIDDPASRRLLDLLEPIGGRRVLEIACGHGRISRALARRGAEVVGADISAALIGKAEAAERESPLGIRYVHTDVTAGPAEAGGPHGELRGLGPFDVVVCSFGLSDIDDLDGAVATAAAALRPGGVFACSILHPCFPGGPGVSGSWPGGARYHAEGWWRADGELSSLRRQVGAHHRTLSTYLNTLRRHDLWVEELAEPEPAPEWASERPEAARFPVFLVLRCVKGGVDPRRPPSAGDQGPPPDGDQGPPSADG</sequence>
<keyword evidence="2" id="KW-0808">Transferase</keyword>
<dbReference type="Pfam" id="PF08242">
    <property type="entry name" value="Methyltransf_12"/>
    <property type="match status" value="1"/>
</dbReference>
<gene>
    <name evidence="6" type="ORF">HD597_007589</name>
</gene>
<keyword evidence="7" id="KW-1185">Reference proteome</keyword>
<keyword evidence="1 6" id="KW-0489">Methyltransferase</keyword>
<dbReference type="CDD" id="cd02440">
    <property type="entry name" value="AdoMet_MTases"/>
    <property type="match status" value="1"/>
</dbReference>
<protein>
    <submittedName>
        <fullName evidence="6">2-polyprenyl-3-methyl-5-hydroxy-6-metoxy-1, 4-benzoquinol methylase</fullName>
    </submittedName>
</protein>
<dbReference type="InterPro" id="IPR013217">
    <property type="entry name" value="Methyltransf_12"/>
</dbReference>
<feature type="compositionally biased region" description="Low complexity" evidence="4">
    <location>
        <begin position="252"/>
        <end position="272"/>
    </location>
</feature>
<proteinExistence type="predicted"/>
<evidence type="ECO:0000313" key="7">
    <source>
        <dbReference type="Proteomes" id="UP001139648"/>
    </source>
</evidence>
<name>A0A9X2GJZ0_9ACTN</name>
<organism evidence="6 7">
    <name type="scientific">Nonomuraea thailandensis</name>
    <dbReference type="NCBI Taxonomy" id="1188745"/>
    <lineage>
        <taxon>Bacteria</taxon>
        <taxon>Bacillati</taxon>
        <taxon>Actinomycetota</taxon>
        <taxon>Actinomycetes</taxon>
        <taxon>Streptosporangiales</taxon>
        <taxon>Streptosporangiaceae</taxon>
        <taxon>Nonomuraea</taxon>
    </lineage>
</organism>
<feature type="region of interest" description="Disordered" evidence="4">
    <location>
        <begin position="246"/>
        <end position="272"/>
    </location>
</feature>
<comment type="caution">
    <text evidence="6">The sequence shown here is derived from an EMBL/GenBank/DDBJ whole genome shotgun (WGS) entry which is preliminary data.</text>
</comment>
<dbReference type="RefSeq" id="WP_253748618.1">
    <property type="nucleotide sequence ID" value="NZ_BAABKA010000108.1"/>
</dbReference>
<evidence type="ECO:0000256" key="3">
    <source>
        <dbReference type="ARBA" id="ARBA00022691"/>
    </source>
</evidence>
<accession>A0A9X2GJZ0</accession>
<keyword evidence="3" id="KW-0949">S-adenosyl-L-methionine</keyword>
<feature type="domain" description="Methyltransferase type 12" evidence="5">
    <location>
        <begin position="43"/>
        <end position="146"/>
    </location>
</feature>